<evidence type="ECO:0000259" key="9">
    <source>
        <dbReference type="Pfam" id="PF07715"/>
    </source>
</evidence>
<dbReference type="InterPro" id="IPR008969">
    <property type="entry name" value="CarboxyPept-like_regulatory"/>
</dbReference>
<feature type="chain" id="PRO_5041415905" evidence="8">
    <location>
        <begin position="22"/>
        <end position="789"/>
    </location>
</feature>
<evidence type="ECO:0000313" key="11">
    <source>
        <dbReference type="EMBL" id="WMN07071.1"/>
    </source>
</evidence>
<protein>
    <submittedName>
        <fullName evidence="11">TonB-dependent receptor</fullName>
    </submittedName>
</protein>
<keyword evidence="11" id="KW-0675">Receptor</keyword>
<dbReference type="Proteomes" id="UP001244443">
    <property type="component" value="Chromosome"/>
</dbReference>
<evidence type="ECO:0000259" key="10">
    <source>
        <dbReference type="Pfam" id="PF14905"/>
    </source>
</evidence>
<dbReference type="RefSeq" id="WP_308357105.1">
    <property type="nucleotide sequence ID" value="NZ_CP129970.2"/>
</dbReference>
<keyword evidence="12" id="KW-1185">Reference proteome</keyword>
<dbReference type="EMBL" id="CP129970">
    <property type="protein sequence ID" value="WMN07071.1"/>
    <property type="molecule type" value="Genomic_DNA"/>
</dbReference>
<accession>A0AA51R8X0</accession>
<feature type="domain" description="TonB-dependent receptor plug" evidence="9">
    <location>
        <begin position="145"/>
        <end position="218"/>
    </location>
</feature>
<dbReference type="InterPro" id="IPR012910">
    <property type="entry name" value="Plug_dom"/>
</dbReference>
<keyword evidence="5 7" id="KW-0472">Membrane</keyword>
<dbReference type="Pfam" id="PF13715">
    <property type="entry name" value="CarbopepD_reg_2"/>
    <property type="match status" value="1"/>
</dbReference>
<evidence type="ECO:0000256" key="4">
    <source>
        <dbReference type="ARBA" id="ARBA00022692"/>
    </source>
</evidence>
<evidence type="ECO:0000256" key="6">
    <source>
        <dbReference type="ARBA" id="ARBA00023237"/>
    </source>
</evidence>
<evidence type="ECO:0000313" key="12">
    <source>
        <dbReference type="Proteomes" id="UP001244443"/>
    </source>
</evidence>
<evidence type="ECO:0000256" key="7">
    <source>
        <dbReference type="PROSITE-ProRule" id="PRU01360"/>
    </source>
</evidence>
<dbReference type="Gene3D" id="2.40.170.20">
    <property type="entry name" value="TonB-dependent receptor, beta-barrel domain"/>
    <property type="match status" value="1"/>
</dbReference>
<keyword evidence="3 7" id="KW-1134">Transmembrane beta strand</keyword>
<dbReference type="SUPFAM" id="SSF49464">
    <property type="entry name" value="Carboxypeptidase regulatory domain-like"/>
    <property type="match status" value="1"/>
</dbReference>
<dbReference type="InterPro" id="IPR037066">
    <property type="entry name" value="Plug_dom_sf"/>
</dbReference>
<dbReference type="Gene3D" id="2.170.130.10">
    <property type="entry name" value="TonB-dependent receptor, plug domain"/>
    <property type="match status" value="1"/>
</dbReference>
<dbReference type="InterPro" id="IPR039426">
    <property type="entry name" value="TonB-dep_rcpt-like"/>
</dbReference>
<evidence type="ECO:0000256" key="2">
    <source>
        <dbReference type="ARBA" id="ARBA00022448"/>
    </source>
</evidence>
<dbReference type="GO" id="GO:0009279">
    <property type="term" value="C:cell outer membrane"/>
    <property type="evidence" value="ECO:0007669"/>
    <property type="project" value="UniProtKB-SubCell"/>
</dbReference>
<dbReference type="InterPro" id="IPR041700">
    <property type="entry name" value="OMP_b-brl_3"/>
</dbReference>
<dbReference type="PROSITE" id="PS52016">
    <property type="entry name" value="TONB_DEPENDENT_REC_3"/>
    <property type="match status" value="1"/>
</dbReference>
<dbReference type="Pfam" id="PF07715">
    <property type="entry name" value="Plug"/>
    <property type="match status" value="1"/>
</dbReference>
<feature type="domain" description="Outer membrane protein beta-barrel" evidence="10">
    <location>
        <begin position="372"/>
        <end position="784"/>
    </location>
</feature>
<proteinExistence type="inferred from homology"/>
<keyword evidence="6 7" id="KW-0998">Cell outer membrane</keyword>
<evidence type="ECO:0000256" key="3">
    <source>
        <dbReference type="ARBA" id="ARBA00022452"/>
    </source>
</evidence>
<keyword evidence="8" id="KW-0732">Signal</keyword>
<feature type="signal peptide" evidence="8">
    <location>
        <begin position="1"/>
        <end position="21"/>
    </location>
</feature>
<comment type="similarity">
    <text evidence="7">Belongs to the TonB-dependent receptor family.</text>
</comment>
<keyword evidence="2 7" id="KW-0813">Transport</keyword>
<dbReference type="InterPro" id="IPR036942">
    <property type="entry name" value="Beta-barrel_TonB_sf"/>
</dbReference>
<reference evidence="11" key="1">
    <citation type="submission" date="2023-08" db="EMBL/GenBank/DDBJ databases">
        <title>Comparative genomics and taxonomic characterization of three novel marine species of genus Marivirga.</title>
        <authorList>
            <person name="Muhammad N."/>
            <person name="Kim S.-G."/>
        </authorList>
    </citation>
    <scope>NUCLEOTIDE SEQUENCE [LARGE SCALE GENOMIC DNA]</scope>
    <source>
        <strain evidence="11">ABR2-2</strain>
    </source>
</reference>
<dbReference type="PANTHER" id="PTHR40980">
    <property type="entry name" value="PLUG DOMAIN-CONTAINING PROTEIN"/>
    <property type="match status" value="1"/>
</dbReference>
<name>A0AA51R8X0_9BACT</name>
<organism evidence="11 12">
    <name type="scientific">Marivirga arenosa</name>
    <dbReference type="NCBI Taxonomy" id="3059076"/>
    <lineage>
        <taxon>Bacteria</taxon>
        <taxon>Pseudomonadati</taxon>
        <taxon>Bacteroidota</taxon>
        <taxon>Cytophagia</taxon>
        <taxon>Cytophagales</taxon>
        <taxon>Marivirgaceae</taxon>
        <taxon>Marivirga</taxon>
    </lineage>
</organism>
<evidence type="ECO:0000256" key="8">
    <source>
        <dbReference type="SAM" id="SignalP"/>
    </source>
</evidence>
<keyword evidence="4 7" id="KW-0812">Transmembrane</keyword>
<evidence type="ECO:0000256" key="1">
    <source>
        <dbReference type="ARBA" id="ARBA00004571"/>
    </source>
</evidence>
<sequence length="789" mass="89342">MKYIKFITIIILITTTFQSFAESPYVSGQVTDSESNEVIPFAQVAFYEGDSNSPVTGATTNAAGKFRINIKAGTYRMVVSFVGYQDYKRRVTVGNAGVDIGTIRLSVEEEIMDEVVVKGNEVKRPVLTTMEGMEIKPDQTIANIGGSLLDILRNTPSVNVTDDGSVTLRGSGSTNVLIDGRNSALASDLEQIPASAIESVEIINNPNAKYDASADGGVINIKLKKGKDLGTTARAELTMGTRMRTNANVNLSRRTTNYAVYGGYSFRQWPRVGSRFTERVSTFNDQNELFRQEQDSRNEDTEHTVNYGADYFWGQNKISLEGVFNTEAENDFQSSRSFVQNLDTEEFLTSYVRDNTETEQNYTYDNAIVYERDFKDKEKSLRASASISIRDQLENQNIDIYNNTLSVEGSPNRTEGSETDEFRNTSVIQLDYATPAFGGLVETGYKSIFRRFDNDYLYGLKNPSTGEINSYDSISNRFVYQDQIHAAYAIFSDSLSNFNYALGLRAEQTILENELSNVNTSLVAAEDLVNSQRYLNFFPSVQMSYQLNEGNIVKATYSRRIDRPGGWRLNPFPDFADSLNVRVGEPNLQPEYINSFELGHMYQNGIITLTSNAFYRRINGQVDWIVRVEDGISYRGPQNLNTADLYGFEFINTTQLTNWWNLNASYSIFESRIDGTNLDDSFTNRGLSWYAKVTTDISLPLDINLQFTGNYFAPEIEAQGRDLARYYIDGSLQRYFFDKQLTLSASFRDLFDTRNFRGENFGPGFEQRFERKRETQIILITASYNFKTE</sequence>
<evidence type="ECO:0000256" key="5">
    <source>
        <dbReference type="ARBA" id="ARBA00023136"/>
    </source>
</evidence>
<dbReference type="SUPFAM" id="SSF56935">
    <property type="entry name" value="Porins"/>
    <property type="match status" value="1"/>
</dbReference>
<dbReference type="PANTHER" id="PTHR40980:SF4">
    <property type="entry name" value="TONB-DEPENDENT RECEPTOR-LIKE BETA-BARREL DOMAIN-CONTAINING PROTEIN"/>
    <property type="match status" value="1"/>
</dbReference>
<dbReference type="AlphaFoldDB" id="A0AA51R8X0"/>
<dbReference type="Gene3D" id="2.60.40.1120">
    <property type="entry name" value="Carboxypeptidase-like, regulatory domain"/>
    <property type="match status" value="1"/>
</dbReference>
<dbReference type="Pfam" id="PF14905">
    <property type="entry name" value="OMP_b-brl_3"/>
    <property type="match status" value="1"/>
</dbReference>
<gene>
    <name evidence="11" type="ORF">QYS48_15430</name>
</gene>
<comment type="subcellular location">
    <subcellularLocation>
        <location evidence="1 7">Cell outer membrane</location>
        <topology evidence="1 7">Multi-pass membrane protein</topology>
    </subcellularLocation>
</comment>